<proteinExistence type="predicted"/>
<protein>
    <submittedName>
        <fullName evidence="1">Uncharacterized protein</fullName>
    </submittedName>
</protein>
<keyword evidence="2" id="KW-1185">Reference proteome</keyword>
<reference evidence="1 2" key="1">
    <citation type="journal article" date="2018" name="Mol. Plant">
        <title>The genome of Artemisia annua provides insight into the evolution of Asteraceae family and artemisinin biosynthesis.</title>
        <authorList>
            <person name="Shen Q."/>
            <person name="Zhang L."/>
            <person name="Liao Z."/>
            <person name="Wang S."/>
            <person name="Yan T."/>
            <person name="Shi P."/>
            <person name="Liu M."/>
            <person name="Fu X."/>
            <person name="Pan Q."/>
            <person name="Wang Y."/>
            <person name="Lv Z."/>
            <person name="Lu X."/>
            <person name="Zhang F."/>
            <person name="Jiang W."/>
            <person name="Ma Y."/>
            <person name="Chen M."/>
            <person name="Hao X."/>
            <person name="Li L."/>
            <person name="Tang Y."/>
            <person name="Lv G."/>
            <person name="Zhou Y."/>
            <person name="Sun X."/>
            <person name="Brodelius P.E."/>
            <person name="Rose J.K.C."/>
            <person name="Tang K."/>
        </authorList>
    </citation>
    <scope>NUCLEOTIDE SEQUENCE [LARGE SCALE GENOMIC DNA]</scope>
    <source>
        <strain evidence="2">cv. Huhao1</strain>
        <tissue evidence="1">Leaf</tissue>
    </source>
</reference>
<name>A0A2U1MGQ1_ARTAN</name>
<evidence type="ECO:0000313" key="1">
    <source>
        <dbReference type="EMBL" id="PWA60463.1"/>
    </source>
</evidence>
<sequence>MKPRRKKTVGMIKKQHVYKPNHFLAQIQKKSGQKWHRLAIGRVERGGGGERCAGGKPNPFDTDHGCSFSVRDKDAAAVVKFVAKNEMRDEICGGFV</sequence>
<organism evidence="1 2">
    <name type="scientific">Artemisia annua</name>
    <name type="common">Sweet wormwood</name>
    <dbReference type="NCBI Taxonomy" id="35608"/>
    <lineage>
        <taxon>Eukaryota</taxon>
        <taxon>Viridiplantae</taxon>
        <taxon>Streptophyta</taxon>
        <taxon>Embryophyta</taxon>
        <taxon>Tracheophyta</taxon>
        <taxon>Spermatophyta</taxon>
        <taxon>Magnoliopsida</taxon>
        <taxon>eudicotyledons</taxon>
        <taxon>Gunneridae</taxon>
        <taxon>Pentapetalae</taxon>
        <taxon>asterids</taxon>
        <taxon>campanulids</taxon>
        <taxon>Asterales</taxon>
        <taxon>Asteraceae</taxon>
        <taxon>Asteroideae</taxon>
        <taxon>Anthemideae</taxon>
        <taxon>Artemisiinae</taxon>
        <taxon>Artemisia</taxon>
    </lineage>
</organism>
<evidence type="ECO:0000313" key="2">
    <source>
        <dbReference type="Proteomes" id="UP000245207"/>
    </source>
</evidence>
<comment type="caution">
    <text evidence="1">The sequence shown here is derived from an EMBL/GenBank/DDBJ whole genome shotgun (WGS) entry which is preliminary data.</text>
</comment>
<gene>
    <name evidence="1" type="ORF">CTI12_AA383010</name>
</gene>
<dbReference type="AlphaFoldDB" id="A0A2U1MGQ1"/>
<dbReference type="Proteomes" id="UP000245207">
    <property type="component" value="Unassembled WGS sequence"/>
</dbReference>
<accession>A0A2U1MGQ1</accession>
<dbReference type="EMBL" id="PKPP01005345">
    <property type="protein sequence ID" value="PWA60463.1"/>
    <property type="molecule type" value="Genomic_DNA"/>
</dbReference>